<reference evidence="4 5" key="1">
    <citation type="submission" date="2022-05" db="EMBL/GenBank/DDBJ databases">
        <authorList>
            <consortium name="Genoscope - CEA"/>
            <person name="William W."/>
        </authorList>
    </citation>
    <scope>NUCLEOTIDE SEQUENCE [LARGE SCALE GENOMIC DNA]</scope>
</reference>
<dbReference type="PANTHER" id="PTHR10476">
    <property type="entry name" value="CHARGED MULTIVESICULAR BODY PROTEIN"/>
    <property type="match status" value="1"/>
</dbReference>
<feature type="coiled-coil region" evidence="2">
    <location>
        <begin position="20"/>
        <end position="54"/>
    </location>
</feature>
<name>A0ABN8MHU3_9CNID</name>
<dbReference type="Proteomes" id="UP001159427">
    <property type="component" value="Unassembled WGS sequence"/>
</dbReference>
<evidence type="ECO:0008006" key="6">
    <source>
        <dbReference type="Google" id="ProtNLM"/>
    </source>
</evidence>
<evidence type="ECO:0000256" key="1">
    <source>
        <dbReference type="ARBA" id="ARBA00006190"/>
    </source>
</evidence>
<keyword evidence="2" id="KW-0175">Coiled coil</keyword>
<dbReference type="InterPro" id="IPR005024">
    <property type="entry name" value="Snf7_fam"/>
</dbReference>
<dbReference type="EMBL" id="CALNXI010000454">
    <property type="protein sequence ID" value="CAH3027463.1"/>
    <property type="molecule type" value="Genomic_DNA"/>
</dbReference>
<evidence type="ECO:0000256" key="3">
    <source>
        <dbReference type="SAM" id="MobiDB-lite"/>
    </source>
</evidence>
<dbReference type="Pfam" id="PF03357">
    <property type="entry name" value="Snf7"/>
    <property type="match status" value="1"/>
</dbReference>
<comment type="caution">
    <text evidence="4">The sequence shown here is derived from an EMBL/GenBank/DDBJ whole genome shotgun (WGS) entry which is preliminary data.</text>
</comment>
<protein>
    <recommendedName>
        <fullName evidence="6">Charged multivesicular body protein 3</fullName>
    </recommendedName>
</protein>
<organism evidence="4 5">
    <name type="scientific">Porites evermanni</name>
    <dbReference type="NCBI Taxonomy" id="104178"/>
    <lineage>
        <taxon>Eukaryota</taxon>
        <taxon>Metazoa</taxon>
        <taxon>Cnidaria</taxon>
        <taxon>Anthozoa</taxon>
        <taxon>Hexacorallia</taxon>
        <taxon>Scleractinia</taxon>
        <taxon>Fungiina</taxon>
        <taxon>Poritidae</taxon>
        <taxon>Porites</taxon>
    </lineage>
</organism>
<evidence type="ECO:0000313" key="4">
    <source>
        <dbReference type="EMBL" id="CAH3027463.1"/>
    </source>
</evidence>
<keyword evidence="5" id="KW-1185">Reference proteome</keyword>
<comment type="similarity">
    <text evidence="1">Belongs to the SNF7 family.</text>
</comment>
<feature type="region of interest" description="Disordered" evidence="3">
    <location>
        <begin position="195"/>
        <end position="217"/>
    </location>
</feature>
<gene>
    <name evidence="4" type="ORF">PEVE_00031629</name>
</gene>
<accession>A0ABN8MHU3</accession>
<dbReference type="Gene3D" id="6.10.140.1230">
    <property type="match status" value="1"/>
</dbReference>
<sequence length="217" mass="24798">MGLFGQTPQKTPKEQVQEWCRGLRKENRNLDRQIRAIQREEEKATRTLRDAAKKGQKDVCMILGKEIVQSRKAVSKIYASKAQLNSVEMSMKNQLATLRLAGSLEKSSEVMRYMQQLVKVPEIQATMQELSKEMMKAGIIEEMLEDTFEGLEEDDLEEAAQEEVEKVLFEVTKGTVKLQLRVVFFTFEKEEGAAAMVPSDDEGEMEDMKARLEALRS</sequence>
<evidence type="ECO:0000256" key="2">
    <source>
        <dbReference type="SAM" id="Coils"/>
    </source>
</evidence>
<feature type="compositionally biased region" description="Basic and acidic residues" evidence="3">
    <location>
        <begin position="206"/>
        <end position="217"/>
    </location>
</feature>
<proteinExistence type="inferred from homology"/>
<evidence type="ECO:0000313" key="5">
    <source>
        <dbReference type="Proteomes" id="UP001159427"/>
    </source>
</evidence>